<dbReference type="RefSeq" id="WP_396639427.1">
    <property type="nucleotide sequence ID" value="NZ_JBIQWL010000001.1"/>
</dbReference>
<keyword evidence="2" id="KW-1185">Reference proteome</keyword>
<accession>A0ABW7Q3U4</accession>
<name>A0ABW7Q3U4_9MICO</name>
<reference evidence="1 2" key="1">
    <citation type="submission" date="2024-09" db="EMBL/GenBank/DDBJ databases">
        <authorList>
            <person name="Pan X."/>
        </authorList>
    </citation>
    <scope>NUCLEOTIDE SEQUENCE [LARGE SCALE GENOMIC DNA]</scope>
    <source>
        <strain evidence="1 2">B2969</strain>
    </source>
</reference>
<gene>
    <name evidence="1" type="ORF">ACH3VR_03885</name>
</gene>
<evidence type="ECO:0000313" key="1">
    <source>
        <dbReference type="EMBL" id="MFH8249492.1"/>
    </source>
</evidence>
<dbReference type="Proteomes" id="UP001610861">
    <property type="component" value="Unassembled WGS sequence"/>
</dbReference>
<dbReference type="EMBL" id="JBIQWL010000001">
    <property type="protein sequence ID" value="MFH8249492.1"/>
    <property type="molecule type" value="Genomic_DNA"/>
</dbReference>
<comment type="caution">
    <text evidence="1">The sequence shown here is derived from an EMBL/GenBank/DDBJ whole genome shotgun (WGS) entry which is preliminary data.</text>
</comment>
<evidence type="ECO:0000313" key="2">
    <source>
        <dbReference type="Proteomes" id="UP001610861"/>
    </source>
</evidence>
<sequence length="274" mass="30494">MTVLVDPHLIVRREGISSLPEDEFWRRVVEVAARDDFAVGHETFHWIIQRLMVLGYPDQNVEIGESSFRRESRVALDRLLARVSRGSSPPDDAALRPEYLGDSDAELSLIMDATEHAPELDAVMSCTSQWNPAEAHLVFGNLRVEALYDADREPASSAREHVASVFSDRRIHILGGAPTPSALRDIETELGVRPDRVLWIASEKSKPPRNLDERWGSLNPTVDIALCVTGRVAHSSWEAGESAARSCGVEMLECASQGRIVATLHEWARRQSRA</sequence>
<organism evidence="1 2">
    <name type="scientific">Microbacterium alkaliflavum</name>
    <dbReference type="NCBI Taxonomy" id="3248839"/>
    <lineage>
        <taxon>Bacteria</taxon>
        <taxon>Bacillati</taxon>
        <taxon>Actinomycetota</taxon>
        <taxon>Actinomycetes</taxon>
        <taxon>Micrococcales</taxon>
        <taxon>Microbacteriaceae</taxon>
        <taxon>Microbacterium</taxon>
    </lineage>
</organism>
<protein>
    <submittedName>
        <fullName evidence="1">Uncharacterized protein</fullName>
    </submittedName>
</protein>
<proteinExistence type="predicted"/>